<dbReference type="Proteomes" id="UP000095380">
    <property type="component" value="Unassembled WGS sequence"/>
</dbReference>
<protein>
    <recommendedName>
        <fullName evidence="4">TIGR04255 family protein</fullName>
    </recommendedName>
</protein>
<reference evidence="2 3" key="1">
    <citation type="submission" date="2015-09" db="EMBL/GenBank/DDBJ databases">
        <authorList>
            <consortium name="Pathogen Informatics"/>
        </authorList>
    </citation>
    <scope>NUCLEOTIDE SEQUENCE [LARGE SCALE GENOMIC DNA]</scope>
    <source>
        <strain evidence="2 3">2789STDY5608851</strain>
    </source>
</reference>
<name>A0A173X5S9_9FIRM</name>
<dbReference type="NCBIfam" id="TIGR04255">
    <property type="entry name" value="sporadTIGR04255"/>
    <property type="match status" value="1"/>
</dbReference>
<organism evidence="2 3">
    <name type="scientific">Dorea longicatena</name>
    <dbReference type="NCBI Taxonomy" id="88431"/>
    <lineage>
        <taxon>Bacteria</taxon>
        <taxon>Bacillati</taxon>
        <taxon>Bacillota</taxon>
        <taxon>Clostridia</taxon>
        <taxon>Lachnospirales</taxon>
        <taxon>Lachnospiraceae</taxon>
        <taxon>Dorea</taxon>
    </lineage>
</organism>
<feature type="coiled-coil region" evidence="1">
    <location>
        <begin position="219"/>
        <end position="246"/>
    </location>
</feature>
<evidence type="ECO:0000256" key="1">
    <source>
        <dbReference type="SAM" id="Coils"/>
    </source>
</evidence>
<evidence type="ECO:0000313" key="3">
    <source>
        <dbReference type="Proteomes" id="UP000095380"/>
    </source>
</evidence>
<proteinExistence type="predicted"/>
<evidence type="ECO:0008006" key="4">
    <source>
        <dbReference type="Google" id="ProtNLM"/>
    </source>
</evidence>
<dbReference type="RefSeq" id="WP_055193561.1">
    <property type="nucleotide sequence ID" value="NZ_CYYM01000001.1"/>
</dbReference>
<dbReference type="EMBL" id="CYYM01000001">
    <property type="protein sequence ID" value="CUN45985.1"/>
    <property type="molecule type" value="Genomic_DNA"/>
</dbReference>
<evidence type="ECO:0000313" key="2">
    <source>
        <dbReference type="EMBL" id="CUN45985.1"/>
    </source>
</evidence>
<dbReference type="AlphaFoldDB" id="A0A173X5S9"/>
<keyword evidence="1" id="KW-0175">Coiled coil</keyword>
<accession>A0A173X5S9</accession>
<gene>
    <name evidence="2" type="ORF">ERS852408_00367</name>
</gene>
<dbReference type="InterPro" id="IPR026349">
    <property type="entry name" value="CHP04255"/>
</dbReference>
<sequence>MQRLLDQLSIEIKYNTLLESDIEGIVRNSRIYFINEGFSVNEKSIKNINVELNDPVLEENAVKSNIEESKGFLFLKNNISITITKKMINILINATQEYEGFDKYKDYMIHLLDNAPVELKDILNIERIEIRKINSLYIYDIEKIGEYFLETLFNSIIVKNILQIEGNVVFSKSTQTIIGKLLKMNIATEIQVGETQQIKNDKIEAIPVYRLILDIESYWDSELDQYSELKKEMEELNSAISNCYQKCLTETFYERLEQETICDENIFGGVK</sequence>